<protein>
    <recommendedName>
        <fullName evidence="3">HAT C-terminal dimerisation domain-containing protein</fullName>
    </recommendedName>
</protein>
<evidence type="ECO:0000313" key="2">
    <source>
        <dbReference type="Proteomes" id="UP000054630"/>
    </source>
</evidence>
<dbReference type="OrthoDB" id="6625022at2759"/>
<accession>A0A0V0RGK1</accession>
<evidence type="ECO:0008006" key="3">
    <source>
        <dbReference type="Google" id="ProtNLM"/>
    </source>
</evidence>
<dbReference type="Proteomes" id="UP000054630">
    <property type="component" value="Unassembled WGS sequence"/>
</dbReference>
<evidence type="ECO:0000313" key="1">
    <source>
        <dbReference type="EMBL" id="KRX13381.1"/>
    </source>
</evidence>
<dbReference type="EMBL" id="JYDL01000205">
    <property type="protein sequence ID" value="KRX13381.1"/>
    <property type="molecule type" value="Genomic_DNA"/>
</dbReference>
<proteinExistence type="predicted"/>
<reference evidence="1 2" key="1">
    <citation type="submission" date="2015-01" db="EMBL/GenBank/DDBJ databases">
        <title>Evolution of Trichinella species and genotypes.</title>
        <authorList>
            <person name="Korhonen P.K."/>
            <person name="Edoardo P."/>
            <person name="Giuseppe L.R."/>
            <person name="Gasser R.B."/>
        </authorList>
    </citation>
    <scope>NUCLEOTIDE SEQUENCE [LARGE SCALE GENOMIC DNA]</scope>
    <source>
        <strain evidence="1">ISS37</strain>
    </source>
</reference>
<name>A0A0V0RGK1_9BILA</name>
<comment type="caution">
    <text evidence="1">The sequence shown here is derived from an EMBL/GenBank/DDBJ whole genome shotgun (WGS) entry which is preliminary data.</text>
</comment>
<keyword evidence="2" id="KW-1185">Reference proteome</keyword>
<dbReference type="AlphaFoldDB" id="A0A0V0RGK1"/>
<sequence length="98" mass="11633">MPLYLDFDQYDKSIKKFHDHLLKIYRRLKLPISALDALAECPKSYYLNVSLPLQIFALATAERSYTAQKRLENYFLTTMTDKRLSELMRTFISTFPFI</sequence>
<gene>
    <name evidence="1" type="ORF">T07_8657</name>
</gene>
<organism evidence="1 2">
    <name type="scientific">Trichinella nelsoni</name>
    <dbReference type="NCBI Taxonomy" id="6336"/>
    <lineage>
        <taxon>Eukaryota</taxon>
        <taxon>Metazoa</taxon>
        <taxon>Ecdysozoa</taxon>
        <taxon>Nematoda</taxon>
        <taxon>Enoplea</taxon>
        <taxon>Dorylaimia</taxon>
        <taxon>Trichinellida</taxon>
        <taxon>Trichinellidae</taxon>
        <taxon>Trichinella</taxon>
    </lineage>
</organism>